<dbReference type="RefSeq" id="WP_068422546.1">
    <property type="nucleotide sequence ID" value="NZ_LVHI01000005.1"/>
</dbReference>
<organism evidence="9 10">
    <name type="scientific">Rhodococcoides kyotonense</name>
    <dbReference type="NCBI Taxonomy" id="398843"/>
    <lineage>
        <taxon>Bacteria</taxon>
        <taxon>Bacillati</taxon>
        <taxon>Actinomycetota</taxon>
        <taxon>Actinomycetes</taxon>
        <taxon>Mycobacteriales</taxon>
        <taxon>Nocardiaceae</taxon>
        <taxon>Rhodococcoides</taxon>
    </lineage>
</organism>
<proteinExistence type="inferred from homology"/>
<keyword evidence="7" id="KW-0812">Transmembrane</keyword>
<dbReference type="EMBL" id="LVHI01000005">
    <property type="protein sequence ID" value="OAK56264.1"/>
    <property type="molecule type" value="Genomic_DNA"/>
</dbReference>
<dbReference type="GO" id="GO:0006508">
    <property type="term" value="P:proteolysis"/>
    <property type="evidence" value="ECO:0007669"/>
    <property type="project" value="UniProtKB-KW"/>
</dbReference>
<keyword evidence="3 6" id="KW-0378">Hydrolase</keyword>
<dbReference type="InterPro" id="IPR052173">
    <property type="entry name" value="Beta-lactam_resp_regulator"/>
</dbReference>
<name>A0A177YL29_9NOCA</name>
<gene>
    <name evidence="9" type="ORF">A3K89_17520</name>
</gene>
<dbReference type="Pfam" id="PF01435">
    <property type="entry name" value="Peptidase_M48"/>
    <property type="match status" value="1"/>
</dbReference>
<comment type="similarity">
    <text evidence="6">Belongs to the peptidase M48 family.</text>
</comment>
<feature type="domain" description="Peptidase M48" evidence="8">
    <location>
        <begin position="138"/>
        <end position="197"/>
    </location>
</feature>
<dbReference type="InterPro" id="IPR001915">
    <property type="entry name" value="Peptidase_M48"/>
</dbReference>
<keyword evidence="2" id="KW-0479">Metal-binding</keyword>
<evidence type="ECO:0000256" key="3">
    <source>
        <dbReference type="ARBA" id="ARBA00022801"/>
    </source>
</evidence>
<keyword evidence="5 6" id="KW-0482">Metalloprotease</keyword>
<evidence type="ECO:0000256" key="4">
    <source>
        <dbReference type="ARBA" id="ARBA00022833"/>
    </source>
</evidence>
<evidence type="ECO:0000259" key="8">
    <source>
        <dbReference type="Pfam" id="PF01435"/>
    </source>
</evidence>
<dbReference type="GO" id="GO:0004222">
    <property type="term" value="F:metalloendopeptidase activity"/>
    <property type="evidence" value="ECO:0007669"/>
    <property type="project" value="InterPro"/>
</dbReference>
<evidence type="ECO:0000313" key="9">
    <source>
        <dbReference type="EMBL" id="OAK56264.1"/>
    </source>
</evidence>
<dbReference type="GO" id="GO:0046872">
    <property type="term" value="F:metal ion binding"/>
    <property type="evidence" value="ECO:0007669"/>
    <property type="project" value="UniProtKB-KW"/>
</dbReference>
<evidence type="ECO:0000256" key="6">
    <source>
        <dbReference type="RuleBase" id="RU003983"/>
    </source>
</evidence>
<evidence type="ECO:0000256" key="7">
    <source>
        <dbReference type="SAM" id="Phobius"/>
    </source>
</evidence>
<dbReference type="Proteomes" id="UP000077519">
    <property type="component" value="Unassembled WGS sequence"/>
</dbReference>
<keyword evidence="4 6" id="KW-0862">Zinc</keyword>
<feature type="transmembrane region" description="Helical" evidence="7">
    <location>
        <begin position="33"/>
        <end position="58"/>
    </location>
</feature>
<sequence length="320" mass="33892">MIVALALVLAAVLSALTGPRWLASLTRTVSPVLALSAWIGTVAGVFFLLGSAVVVLIWPDHAPAEGFVELAVRCLGSLQHAVQPWVGEAAAVAAAAVFVGATVRLTRLARRQIRTRSQVRNQHLDVLAIVARRQAGPDPVMWLDHPLPLAYSIDGRPGYIVATAGLAERLDSEQQRAVLLHERAHLRGRHHRIVTLCEILAAAFPRVPLFAAAPAAVRMLVELAADRAAADGTSPEAVRAALSRVCGSDSDSPRPDWALGVFSESTTERLRQLDGKSEPGTRRRAGAITAIAMLPLLAPTALAVISLSAVSALACITFQT</sequence>
<dbReference type="Gene3D" id="3.30.2010.10">
    <property type="entry name" value="Metalloproteases ('zincins'), catalytic domain"/>
    <property type="match status" value="1"/>
</dbReference>
<dbReference type="PANTHER" id="PTHR34978:SF3">
    <property type="entry name" value="SLR0241 PROTEIN"/>
    <property type="match status" value="1"/>
</dbReference>
<evidence type="ECO:0000256" key="2">
    <source>
        <dbReference type="ARBA" id="ARBA00022723"/>
    </source>
</evidence>
<keyword evidence="7" id="KW-0472">Membrane</keyword>
<comment type="cofactor">
    <cofactor evidence="6">
        <name>Zn(2+)</name>
        <dbReference type="ChEBI" id="CHEBI:29105"/>
    </cofactor>
    <text evidence="6">Binds 1 zinc ion per subunit.</text>
</comment>
<accession>A0A177YL29</accession>
<keyword evidence="7" id="KW-1133">Transmembrane helix</keyword>
<comment type="caution">
    <text evidence="9">The sequence shown here is derived from an EMBL/GenBank/DDBJ whole genome shotgun (WGS) entry which is preliminary data.</text>
</comment>
<keyword evidence="10" id="KW-1185">Reference proteome</keyword>
<dbReference type="AlphaFoldDB" id="A0A177YL29"/>
<evidence type="ECO:0000256" key="5">
    <source>
        <dbReference type="ARBA" id="ARBA00023049"/>
    </source>
</evidence>
<dbReference type="CDD" id="cd07326">
    <property type="entry name" value="M56_BlaR1_MecR1_like"/>
    <property type="match status" value="1"/>
</dbReference>
<protein>
    <submittedName>
        <fullName evidence="9">Peptidase M48</fullName>
    </submittedName>
</protein>
<keyword evidence="1 6" id="KW-0645">Protease</keyword>
<reference evidence="9 10" key="1">
    <citation type="submission" date="2016-03" db="EMBL/GenBank/DDBJ databases">
        <title>Genome sequence of Rhodococcus kyotonensis KB10.</title>
        <authorList>
            <person name="Jeong H."/>
            <person name="Hong C.E."/>
            <person name="Jo S.H."/>
            <person name="Park J.M."/>
        </authorList>
    </citation>
    <scope>NUCLEOTIDE SEQUENCE [LARGE SCALE GENOMIC DNA]</scope>
    <source>
        <strain evidence="9 10">KB10</strain>
    </source>
</reference>
<evidence type="ECO:0000256" key="1">
    <source>
        <dbReference type="ARBA" id="ARBA00022670"/>
    </source>
</evidence>
<feature type="transmembrane region" description="Helical" evidence="7">
    <location>
        <begin position="286"/>
        <end position="319"/>
    </location>
</feature>
<dbReference type="PANTHER" id="PTHR34978">
    <property type="entry name" value="POSSIBLE SENSOR-TRANSDUCER PROTEIN BLAR"/>
    <property type="match status" value="1"/>
</dbReference>
<evidence type="ECO:0000313" key="10">
    <source>
        <dbReference type="Proteomes" id="UP000077519"/>
    </source>
</evidence>